<dbReference type="InterPro" id="IPR034164">
    <property type="entry name" value="Pepsin-like_dom"/>
</dbReference>
<dbReference type="PROSITE" id="PS51257">
    <property type="entry name" value="PROKAR_LIPOPROTEIN"/>
    <property type="match status" value="1"/>
</dbReference>
<evidence type="ECO:0000256" key="4">
    <source>
        <dbReference type="PIRSR" id="PIRSR601461-2"/>
    </source>
</evidence>
<feature type="chain" id="PRO_5006711550" evidence="5">
    <location>
        <begin position="23"/>
        <end position="379"/>
    </location>
</feature>
<dbReference type="OrthoDB" id="771136at2759"/>
<sequence length="379" mass="41676">MRAFSPLLIPLFGSACLAGVWDFDISIRDTYRTIQWDLGTPGAAHNLLYDTGSATLWVLDGTCTDKCPNSSKFPRSKYNLTSTGKAYYNTTGSIEYDGGKVFGHLVSDIAGIPGTNVSFRQKFASITSSSWSSLGSDGFLGLASSSIAFTNTTSPFENAMQQGLLDKPRFSIYHGAALSTESNPSPQNNGVLTMGGSHEDVYADGEVQFFPIETPFEVYKANFLGLSGTRHFSGQNKQHASLNWTGAVVFDTGSGLSEIPESKIEAVYNMTPWTYEKLMTGYRPLCSEFNDTWSVSFTFGSHDDHKTFKVTGDQLATPGYEDDEHCFPPFNPWSSSNIILGANWMGNFYSVFDFGSFEPSNYDLRIGFAPLKKKYQPKV</sequence>
<feature type="domain" description="Peptidase A1" evidence="6">
    <location>
        <begin position="32"/>
        <end position="369"/>
    </location>
</feature>
<dbReference type="GO" id="GO:0004190">
    <property type="term" value="F:aspartic-type endopeptidase activity"/>
    <property type="evidence" value="ECO:0007669"/>
    <property type="project" value="InterPro"/>
</dbReference>
<dbReference type="OMA" id="PRFGIYY"/>
<evidence type="ECO:0000256" key="1">
    <source>
        <dbReference type="ARBA" id="ARBA00007447"/>
    </source>
</evidence>
<keyword evidence="2" id="KW-0378">Hydrolase</keyword>
<organism evidence="7 8">
    <name type="scientific">Talaromyces islandicus</name>
    <name type="common">Penicillium islandicum</name>
    <dbReference type="NCBI Taxonomy" id="28573"/>
    <lineage>
        <taxon>Eukaryota</taxon>
        <taxon>Fungi</taxon>
        <taxon>Dikarya</taxon>
        <taxon>Ascomycota</taxon>
        <taxon>Pezizomycotina</taxon>
        <taxon>Eurotiomycetes</taxon>
        <taxon>Eurotiomycetidae</taxon>
        <taxon>Eurotiales</taxon>
        <taxon>Trichocomaceae</taxon>
        <taxon>Talaromyces</taxon>
        <taxon>Talaromyces sect. Islandici</taxon>
    </lineage>
</organism>
<dbReference type="GO" id="GO:0000324">
    <property type="term" value="C:fungal-type vacuole"/>
    <property type="evidence" value="ECO:0007669"/>
    <property type="project" value="TreeGrafter"/>
</dbReference>
<keyword evidence="4" id="KW-1015">Disulfide bond</keyword>
<proteinExistence type="inferred from homology"/>
<keyword evidence="5" id="KW-0732">Signal</keyword>
<dbReference type="PROSITE" id="PS51767">
    <property type="entry name" value="PEPTIDASE_A1"/>
    <property type="match status" value="1"/>
</dbReference>
<reference evidence="7 8" key="1">
    <citation type="submission" date="2015-04" db="EMBL/GenBank/DDBJ databases">
        <authorList>
            <person name="Syromyatnikov M.Y."/>
            <person name="Popov V.N."/>
        </authorList>
    </citation>
    <scope>NUCLEOTIDE SEQUENCE [LARGE SCALE GENOMIC DNA]</scope>
    <source>
        <strain evidence="7">WF-38-12</strain>
    </source>
</reference>
<feature type="signal peptide" evidence="5">
    <location>
        <begin position="1"/>
        <end position="22"/>
    </location>
</feature>
<comment type="similarity">
    <text evidence="1">Belongs to the peptidase A1 family.</text>
</comment>
<dbReference type="Pfam" id="PF00026">
    <property type="entry name" value="Asp"/>
    <property type="match status" value="1"/>
</dbReference>
<name>A0A0U1M4T2_TALIS</name>
<keyword evidence="8" id="KW-1185">Reference proteome</keyword>
<evidence type="ECO:0000256" key="3">
    <source>
        <dbReference type="PIRSR" id="PIRSR601461-1"/>
    </source>
</evidence>
<feature type="active site" evidence="3">
    <location>
        <position position="50"/>
    </location>
</feature>
<dbReference type="Gene3D" id="2.40.70.10">
    <property type="entry name" value="Acid Proteases"/>
    <property type="match status" value="2"/>
</dbReference>
<feature type="disulfide bond" evidence="4">
    <location>
        <begin position="286"/>
        <end position="326"/>
    </location>
</feature>
<evidence type="ECO:0000313" key="8">
    <source>
        <dbReference type="Proteomes" id="UP000054383"/>
    </source>
</evidence>
<accession>A0A0U1M4T2</accession>
<evidence type="ECO:0000259" key="6">
    <source>
        <dbReference type="PROSITE" id="PS51767"/>
    </source>
</evidence>
<evidence type="ECO:0000313" key="7">
    <source>
        <dbReference type="EMBL" id="CRG90030.1"/>
    </source>
</evidence>
<dbReference type="CDD" id="cd05471">
    <property type="entry name" value="pepsin_like"/>
    <property type="match status" value="1"/>
</dbReference>
<dbReference type="Proteomes" id="UP000054383">
    <property type="component" value="Unassembled WGS sequence"/>
</dbReference>
<gene>
    <name evidence="7" type="ORF">PISL3812_07071</name>
</gene>
<evidence type="ECO:0000256" key="5">
    <source>
        <dbReference type="SAM" id="SignalP"/>
    </source>
</evidence>
<dbReference type="InterPro" id="IPR033121">
    <property type="entry name" value="PEPTIDASE_A1"/>
</dbReference>
<dbReference type="PANTHER" id="PTHR47966">
    <property type="entry name" value="BETA-SITE APP-CLEAVING ENZYME, ISOFORM A-RELATED"/>
    <property type="match status" value="1"/>
</dbReference>
<dbReference type="InterPro" id="IPR001461">
    <property type="entry name" value="Aspartic_peptidase_A1"/>
</dbReference>
<protein>
    <submittedName>
        <fullName evidence="7">Aspartic proteinase yapsin-3</fullName>
    </submittedName>
</protein>
<dbReference type="GO" id="GO:0006508">
    <property type="term" value="P:proteolysis"/>
    <property type="evidence" value="ECO:0007669"/>
    <property type="project" value="InterPro"/>
</dbReference>
<feature type="disulfide bond" evidence="4">
    <location>
        <begin position="63"/>
        <end position="67"/>
    </location>
</feature>
<dbReference type="SUPFAM" id="SSF50630">
    <property type="entry name" value="Acid proteases"/>
    <property type="match status" value="1"/>
</dbReference>
<dbReference type="STRING" id="28573.A0A0U1M4T2"/>
<dbReference type="EMBL" id="CVMT01000007">
    <property type="protein sequence ID" value="CRG90030.1"/>
    <property type="molecule type" value="Genomic_DNA"/>
</dbReference>
<feature type="active site" evidence="3">
    <location>
        <position position="251"/>
    </location>
</feature>
<dbReference type="PANTHER" id="PTHR47966:SF68">
    <property type="entry name" value="PEPTIDASE A1 DOMAIN-CONTAINING PROTEIN"/>
    <property type="match status" value="1"/>
</dbReference>
<dbReference type="InterPro" id="IPR021109">
    <property type="entry name" value="Peptidase_aspartic_dom_sf"/>
</dbReference>
<dbReference type="PRINTS" id="PR00792">
    <property type="entry name" value="PEPSIN"/>
</dbReference>
<evidence type="ECO:0000256" key="2">
    <source>
        <dbReference type="ARBA" id="ARBA00022801"/>
    </source>
</evidence>
<dbReference type="AlphaFoldDB" id="A0A0U1M4T2"/>